<keyword evidence="1" id="KW-0238">DNA-binding</keyword>
<protein>
    <submittedName>
        <fullName evidence="3">Bacterial regulatory proteins, luxR family</fullName>
    </submittedName>
</protein>
<dbReference type="InterPro" id="IPR016032">
    <property type="entry name" value="Sig_transdc_resp-reg_C-effctor"/>
</dbReference>
<dbReference type="EMBL" id="LR134117">
    <property type="protein sequence ID" value="VDZ58347.1"/>
    <property type="molecule type" value="Genomic_DNA"/>
</dbReference>
<reference evidence="3 4" key="1">
    <citation type="submission" date="2018-12" db="EMBL/GenBank/DDBJ databases">
        <authorList>
            <consortium name="Pathogen Informatics"/>
        </authorList>
    </citation>
    <scope>NUCLEOTIDE SEQUENCE [LARGE SCALE GENOMIC DNA]</scope>
    <source>
        <strain evidence="3 4">NCTC11214</strain>
    </source>
</reference>
<dbReference type="KEGG" id="sof:NCTC11214_02752"/>
<feature type="domain" description="HTH luxR-type" evidence="2">
    <location>
        <begin position="141"/>
        <end position="198"/>
    </location>
</feature>
<accession>A0A447KSD6</accession>
<dbReference type="GO" id="GO:0006355">
    <property type="term" value="P:regulation of DNA-templated transcription"/>
    <property type="evidence" value="ECO:0007669"/>
    <property type="project" value="InterPro"/>
</dbReference>
<dbReference type="SUPFAM" id="SSF46894">
    <property type="entry name" value="C-terminal effector domain of the bipartite response regulators"/>
    <property type="match status" value="1"/>
</dbReference>
<dbReference type="AlphaFoldDB" id="A0A447KSD6"/>
<dbReference type="Proteomes" id="UP000281391">
    <property type="component" value="Chromosome"/>
</dbReference>
<dbReference type="InterPro" id="IPR036388">
    <property type="entry name" value="WH-like_DNA-bd_sf"/>
</dbReference>
<dbReference type="Gene3D" id="1.10.10.10">
    <property type="entry name" value="Winged helix-like DNA-binding domain superfamily/Winged helix DNA-binding domain"/>
    <property type="match status" value="1"/>
</dbReference>
<evidence type="ECO:0000313" key="4">
    <source>
        <dbReference type="Proteomes" id="UP000281391"/>
    </source>
</evidence>
<name>A0A447KSD6_SEROD</name>
<gene>
    <name evidence="3" type="ORF">NCTC11214_02752</name>
</gene>
<evidence type="ECO:0000313" key="3">
    <source>
        <dbReference type="EMBL" id="VDZ58347.1"/>
    </source>
</evidence>
<proteinExistence type="predicted"/>
<dbReference type="SMART" id="SM00421">
    <property type="entry name" value="HTH_LUXR"/>
    <property type="match status" value="1"/>
</dbReference>
<dbReference type="GO" id="GO:0003677">
    <property type="term" value="F:DNA binding"/>
    <property type="evidence" value="ECO:0007669"/>
    <property type="project" value="UniProtKB-KW"/>
</dbReference>
<dbReference type="InterPro" id="IPR000792">
    <property type="entry name" value="Tscrpt_reg_LuxR_C"/>
</dbReference>
<evidence type="ECO:0000256" key="1">
    <source>
        <dbReference type="ARBA" id="ARBA00023125"/>
    </source>
</evidence>
<sequence>MLFVGSDRFFAEGLKFLVDYIYKESVALRIVNQFQDDCFLLGLSGECYDFIVVDVMTVHPDFFRNLHRYSYESRGDPIYFFDSLISNLPIFSDRLMKHATIMSKESSVSLLKKQFSALSYNGGKQSIQVFLAESFRNNSIEKLITSYELSIIKLLSSGETVKQMSACLNRKEKTLYQNIYRIKKKVGVNSKHEFFKLLTLFQFEDDLLL</sequence>
<organism evidence="3 4">
    <name type="scientific">Serratia odorifera</name>
    <dbReference type="NCBI Taxonomy" id="618"/>
    <lineage>
        <taxon>Bacteria</taxon>
        <taxon>Pseudomonadati</taxon>
        <taxon>Pseudomonadota</taxon>
        <taxon>Gammaproteobacteria</taxon>
        <taxon>Enterobacterales</taxon>
        <taxon>Yersiniaceae</taxon>
        <taxon>Serratia</taxon>
    </lineage>
</organism>
<evidence type="ECO:0000259" key="2">
    <source>
        <dbReference type="SMART" id="SM00421"/>
    </source>
</evidence>